<dbReference type="STRING" id="159292.SAMN05192546_102334"/>
<dbReference type="OrthoDB" id="9814363at2"/>
<dbReference type="SMART" id="SM00283">
    <property type="entry name" value="MA"/>
    <property type="match status" value="1"/>
</dbReference>
<keyword evidence="3" id="KW-0807">Transducer</keyword>
<dbReference type="GO" id="GO:0004888">
    <property type="term" value="F:transmembrane signaling receptor activity"/>
    <property type="evidence" value="ECO:0007669"/>
    <property type="project" value="InterPro"/>
</dbReference>
<keyword evidence="5" id="KW-0812">Transmembrane</keyword>
<dbReference type="GO" id="GO:0005886">
    <property type="term" value="C:plasma membrane"/>
    <property type="evidence" value="ECO:0007669"/>
    <property type="project" value="TreeGrafter"/>
</dbReference>
<name>A0A1H3KF32_9FIRM</name>
<evidence type="ECO:0000256" key="3">
    <source>
        <dbReference type="PROSITE-ProRule" id="PRU00284"/>
    </source>
</evidence>
<dbReference type="InterPro" id="IPR051310">
    <property type="entry name" value="MCP_chemotaxis"/>
</dbReference>
<dbReference type="InterPro" id="IPR003660">
    <property type="entry name" value="HAMP_dom"/>
</dbReference>
<dbReference type="SUPFAM" id="SSF58104">
    <property type="entry name" value="Methyl-accepting chemotaxis protein (MCP) signaling domain"/>
    <property type="match status" value="1"/>
</dbReference>
<evidence type="ECO:0000259" key="6">
    <source>
        <dbReference type="PROSITE" id="PS50111"/>
    </source>
</evidence>
<dbReference type="SMART" id="SM00304">
    <property type="entry name" value="HAMP"/>
    <property type="match status" value="2"/>
</dbReference>
<dbReference type="PANTHER" id="PTHR43531">
    <property type="entry name" value="PROTEIN ICFG"/>
    <property type="match status" value="1"/>
</dbReference>
<keyword evidence="5" id="KW-1133">Transmembrane helix</keyword>
<dbReference type="PRINTS" id="PR00260">
    <property type="entry name" value="CHEMTRNSDUCR"/>
</dbReference>
<dbReference type="PROSITE" id="PS50111">
    <property type="entry name" value="CHEMOTAXIS_TRANSDUC_2"/>
    <property type="match status" value="1"/>
</dbReference>
<protein>
    <submittedName>
        <fullName evidence="8">X-X-X-Leu-X-X-Gly heptad repeat-containing protein</fullName>
    </submittedName>
</protein>
<feature type="compositionally biased region" description="Acidic residues" evidence="4">
    <location>
        <begin position="838"/>
        <end position="850"/>
    </location>
</feature>
<evidence type="ECO:0000313" key="8">
    <source>
        <dbReference type="EMBL" id="SDY50706.1"/>
    </source>
</evidence>
<evidence type="ECO:0000256" key="4">
    <source>
        <dbReference type="SAM" id="MobiDB-lite"/>
    </source>
</evidence>
<dbReference type="Gene3D" id="3.30.450.20">
    <property type="entry name" value="PAS domain"/>
    <property type="match status" value="1"/>
</dbReference>
<dbReference type="CDD" id="cd06225">
    <property type="entry name" value="HAMP"/>
    <property type="match status" value="1"/>
</dbReference>
<keyword evidence="1" id="KW-0145">Chemotaxis</keyword>
<dbReference type="Pfam" id="PF00672">
    <property type="entry name" value="HAMP"/>
    <property type="match status" value="1"/>
</dbReference>
<sequence length="869" mass="94092">MKNLKIRNKILAIFLVAGLIPMLIISVVAYHQARSGIQYVVLQETQLFGEMTERRMDQYFDEKLTNGWILSQTARIQQAVEIYDEFGPGSTEWQEAYRGLEAFLPGYAEEFGLLSIFITTDQGAGIYASGQIKNQVEGADFSIREYFQQSMAGTQNISEFDYSDIINEYYIVVSTPLRRGGTGEVIGTVNGYVPVPVVQAMLQDGIEQIGDTADVYLIDADGLLYTNTMRGAYSQNAAFNERIQTQAYEELSPQIRAANDSFVGVGTYEDYAGVGVVGSFGVMSIGATDLGWIVEIDRAEALAAVNTLMMVMIILTVVALLLAVVIIMFSAKSITKPIQELVKVAEKLAVGNTKVEVVADSTDEIGQLKDAFAKTIGNQQHDAEIAMAIAAGNLDVEIQIMSEDDELAKSLKAAVTSIQALVQDTRNLAEAAIEGKLDTRADASRHNGDFALVIQGVNETLDAVIDPVKEASAVLEEMSQGNLKKRVVGDYKGDHALIKNALNSTLDALSGYVTEISDVLTEMANKNMNVGIVKEYKGDFQAIKEALTLIIDSLNEVLAEVNEAADQVTSGSGQVADSSQQLSQGATEQASSVEQITASMEELSAQTTQNANNAGEANDISQKAMTDAEQGNAQMKEMLNSMQEINESSNKISKIIKVIDEIAFQTNILALNAAVEAARAGQHGKGFAVVAEEVRNLAARSADAARETTEMIETSIEKVGSGTEIANKTAEALENIVTGVADATRLVGEIADASNEQASGIEEVNQAIMQVSQVVQTNSATSEEAAAASEELSSQAQLLKEAVNQFKLKKNSQKRKRSGFDDMSPEMLKMLEEKNDSENSENEVDYSEQEIESKGKKRISLDDKEFGKY</sequence>
<reference evidence="8 9" key="1">
    <citation type="submission" date="2016-10" db="EMBL/GenBank/DDBJ databases">
        <authorList>
            <person name="de Groot N.N."/>
        </authorList>
    </citation>
    <scope>NUCLEOTIDE SEQUENCE [LARGE SCALE GENOMIC DNA]</scope>
    <source>
        <strain evidence="8 9">APO</strain>
    </source>
</reference>
<dbReference type="RefSeq" id="WP_093311303.1">
    <property type="nucleotide sequence ID" value="NZ_FNPV01000002.1"/>
</dbReference>
<proteinExistence type="inferred from homology"/>
<dbReference type="AlphaFoldDB" id="A0A1H3KF32"/>
<organism evidence="8 9">
    <name type="scientific">Tindallia californiensis</name>
    <dbReference type="NCBI Taxonomy" id="159292"/>
    <lineage>
        <taxon>Bacteria</taxon>
        <taxon>Bacillati</taxon>
        <taxon>Bacillota</taxon>
        <taxon>Clostridia</taxon>
        <taxon>Peptostreptococcales</taxon>
        <taxon>Tindalliaceae</taxon>
        <taxon>Tindallia</taxon>
    </lineage>
</organism>
<dbReference type="InterPro" id="IPR004089">
    <property type="entry name" value="MCPsignal_dom"/>
</dbReference>
<feature type="compositionally biased region" description="Basic and acidic residues" evidence="4">
    <location>
        <begin position="851"/>
        <end position="869"/>
    </location>
</feature>
<dbReference type="Gene3D" id="1.10.287.950">
    <property type="entry name" value="Methyl-accepting chemotaxis protein"/>
    <property type="match status" value="1"/>
</dbReference>
<feature type="domain" description="HAMP" evidence="7">
    <location>
        <begin position="332"/>
        <end position="384"/>
    </location>
</feature>
<dbReference type="Gene3D" id="1.20.120.1530">
    <property type="match status" value="1"/>
</dbReference>
<dbReference type="Proteomes" id="UP000199230">
    <property type="component" value="Unassembled WGS sequence"/>
</dbReference>
<dbReference type="FunFam" id="1.10.287.950:FF:000001">
    <property type="entry name" value="Methyl-accepting chemotaxis sensory transducer"/>
    <property type="match status" value="1"/>
</dbReference>
<dbReference type="Pfam" id="PF00015">
    <property type="entry name" value="MCPsignal"/>
    <property type="match status" value="1"/>
</dbReference>
<dbReference type="EMBL" id="FNPV01000002">
    <property type="protein sequence ID" value="SDY50706.1"/>
    <property type="molecule type" value="Genomic_DNA"/>
</dbReference>
<feature type="domain" description="HAMP" evidence="7">
    <location>
        <begin position="386"/>
        <end position="423"/>
    </location>
</feature>
<dbReference type="Pfam" id="PF18947">
    <property type="entry name" value="HAMP_2"/>
    <property type="match status" value="1"/>
</dbReference>
<dbReference type="SUPFAM" id="SSF158472">
    <property type="entry name" value="HAMP domain-like"/>
    <property type="match status" value="1"/>
</dbReference>
<comment type="similarity">
    <text evidence="2">Belongs to the methyl-accepting chemotaxis (MCP) protein family.</text>
</comment>
<feature type="domain" description="HAMP" evidence="7">
    <location>
        <begin position="462"/>
        <end position="514"/>
    </location>
</feature>
<dbReference type="Gene3D" id="1.10.8.500">
    <property type="entry name" value="HAMP domain in histidine kinase"/>
    <property type="match status" value="1"/>
</dbReference>
<dbReference type="CDD" id="cd12914">
    <property type="entry name" value="PDC1_DGC_like"/>
    <property type="match status" value="1"/>
</dbReference>
<gene>
    <name evidence="8" type="ORF">SAMN05192546_102334</name>
</gene>
<dbReference type="GO" id="GO:0007165">
    <property type="term" value="P:signal transduction"/>
    <property type="evidence" value="ECO:0007669"/>
    <property type="project" value="UniProtKB-KW"/>
</dbReference>
<evidence type="ECO:0000259" key="7">
    <source>
        <dbReference type="PROSITE" id="PS50885"/>
    </source>
</evidence>
<evidence type="ECO:0000256" key="2">
    <source>
        <dbReference type="ARBA" id="ARBA00029447"/>
    </source>
</evidence>
<dbReference type="InterPro" id="IPR004090">
    <property type="entry name" value="Chemotax_Me-accpt_rcpt"/>
</dbReference>
<feature type="transmembrane region" description="Helical" evidence="5">
    <location>
        <begin position="308"/>
        <end position="329"/>
    </location>
</feature>
<dbReference type="CDD" id="cd11386">
    <property type="entry name" value="MCP_signal"/>
    <property type="match status" value="1"/>
</dbReference>
<evidence type="ECO:0000256" key="5">
    <source>
        <dbReference type="SAM" id="Phobius"/>
    </source>
</evidence>
<keyword evidence="5" id="KW-0472">Membrane</keyword>
<keyword evidence="9" id="KW-1185">Reference proteome</keyword>
<feature type="domain" description="Methyl-accepting transducer" evidence="6">
    <location>
        <begin position="564"/>
        <end position="793"/>
    </location>
</feature>
<dbReference type="PANTHER" id="PTHR43531:SF11">
    <property type="entry name" value="METHYL-ACCEPTING CHEMOTAXIS PROTEIN 3"/>
    <property type="match status" value="1"/>
</dbReference>
<evidence type="ECO:0000313" key="9">
    <source>
        <dbReference type="Proteomes" id="UP000199230"/>
    </source>
</evidence>
<dbReference type="GO" id="GO:0006935">
    <property type="term" value="P:chemotaxis"/>
    <property type="evidence" value="ECO:0007669"/>
    <property type="project" value="UniProtKB-KW"/>
</dbReference>
<feature type="region of interest" description="Disordered" evidence="4">
    <location>
        <begin position="569"/>
        <end position="592"/>
    </location>
</feature>
<evidence type="ECO:0000256" key="1">
    <source>
        <dbReference type="ARBA" id="ARBA00022500"/>
    </source>
</evidence>
<dbReference type="PROSITE" id="PS50885">
    <property type="entry name" value="HAMP"/>
    <property type="match status" value="3"/>
</dbReference>
<accession>A0A1H3KF32</accession>
<feature type="region of interest" description="Disordered" evidence="4">
    <location>
        <begin position="810"/>
        <end position="869"/>
    </location>
</feature>